<dbReference type="EMBL" id="MZ244211">
    <property type="protein sequence ID" value="QWY26476.1"/>
    <property type="molecule type" value="Genomic_DNA"/>
</dbReference>
<evidence type="ECO:0000313" key="1">
    <source>
        <dbReference type="EMBL" id="QWY26476.1"/>
    </source>
</evidence>
<name>A0A8F3CIK1_9VIRU</name>
<proteinExistence type="predicted"/>
<protein>
    <submittedName>
        <fullName evidence="1">Uncharacterized protein</fullName>
    </submittedName>
</protein>
<organism evidence="1">
    <name type="scientific">Ranid herpesvirus 4</name>
    <dbReference type="NCBI Taxonomy" id="2849006"/>
    <lineage>
        <taxon>Viruses</taxon>
        <taxon>Duplodnaviria</taxon>
        <taxon>Heunggongvirae</taxon>
        <taxon>Peploviricota</taxon>
        <taxon>Herviviricetes</taxon>
        <taxon>Herpesvirales</taxon>
    </lineage>
</organism>
<reference evidence="1" key="1">
    <citation type="journal article" date="2021" name="Viruses">
        <title>Discovery and Characterization of Actively Replicating DNA and Retro-Transcribing Viruses in Lower Vertebrate Hosts Based on RNA Sequencing.</title>
        <authorList>
            <person name="Chen X.X."/>
            <person name="Wu W.C."/>
            <person name="Shi M."/>
        </authorList>
    </citation>
    <scope>NUCLEOTIDE SEQUENCE</scope>
    <source>
        <strain evidence="1">Cxx6</strain>
    </source>
</reference>
<sequence>MHRHTIDVKETAQPITIQTVSDNTVLQYYNLPLHIKQLIAILQDERSTSLSTVYKFNGKLHRSLIRHKRKSKRLSDLRATNIPLTALTMDPEYFAVRNMILDDTVLQLCIEQIINTITPSGNLIKECLSCLPSTERATIITQHIIQLHPAVDAYFNTLCQNYMLWFIALGAIPYCYVQSSILTDSSFHYQTVLQSRRVFQEDECVYMKDQENNLRLNILRTIQSIPKPSKLLKDYKFLEQMGLHKIGARMLCEMCKDLELSALSVYQFICIIRNLNKGLLPYIPMFIGSTVDIVYDRQTGITKACDADLNLYNVWVDQYPLAYMFPNSIARANIDRSKQYVTITRSLMAVIQESSTRVALVTRAPPVPRESNHVGINNETHTDANNDMLSLRENIRKQELILQYFRQEKVQTSGEEGPNIAMVKKTLQNEDTQRFLESLAKLQSSAAIKNALIKTLEAYRREDTYSAEKYMETLSPELRKLVRDNVVMKIPEKTQPSLIPKKSDQIRVMDTDDYSKLICQFQGHNPSDLLNDTMHGWVQFWLGQLTASMNFKHKTTIDYRGNKTFMSNTKDLPRSTIKTTWEALLRKAGFTIPMTFQGQFKYSVEDTYKIANVLSEKAKVHFFSDQFGVQATDIKTEDYIYNINKHAAIPNTQITQKGLKA</sequence>
<reference evidence="1" key="2">
    <citation type="submission" date="2021-04" db="EMBL/GenBank/DDBJ databases">
        <authorList>
            <person name="Chen X."/>
            <person name="Shi M."/>
            <person name="Wu W."/>
        </authorList>
    </citation>
    <scope>NUCLEOTIDE SEQUENCE</scope>
    <source>
        <strain evidence="1">Cxx6</strain>
    </source>
</reference>
<accession>A0A8F3CIK1</accession>